<name>A0A2A4HRB0_9GAMM</name>
<feature type="signal peptide" evidence="1">
    <location>
        <begin position="1"/>
        <end position="19"/>
    </location>
</feature>
<dbReference type="Gene3D" id="1.25.40.10">
    <property type="entry name" value="Tetratricopeptide repeat domain"/>
    <property type="match status" value="2"/>
</dbReference>
<evidence type="ECO:0000313" key="2">
    <source>
        <dbReference type="EMBL" id="PCF97306.1"/>
    </source>
</evidence>
<protein>
    <recommendedName>
        <fullName evidence="4">Tetratricopeptide repeat protein</fullName>
    </recommendedName>
</protein>
<reference evidence="3" key="1">
    <citation type="submission" date="2017-09" db="EMBL/GenBank/DDBJ databases">
        <authorList>
            <person name="Cho G.-S."/>
            <person name="Oguntoyinbo F.A."/>
            <person name="Cnockaert M."/>
            <person name="Kabisch J."/>
            <person name="Neve H."/>
            <person name="Bockelmann W."/>
            <person name="Wenning M."/>
            <person name="Franz C.M."/>
            <person name="Vandamme P."/>
        </authorList>
    </citation>
    <scope>NUCLEOTIDE SEQUENCE [LARGE SCALE GENOMIC DNA]</scope>
    <source>
        <strain evidence="3">MBT G8648</strain>
    </source>
</reference>
<dbReference type="EMBL" id="NWUX01000001">
    <property type="protein sequence ID" value="PCF97306.1"/>
    <property type="molecule type" value="Genomic_DNA"/>
</dbReference>
<dbReference type="SUPFAM" id="SSF48452">
    <property type="entry name" value="TPR-like"/>
    <property type="match status" value="1"/>
</dbReference>
<dbReference type="OrthoDB" id="6397696at2"/>
<dbReference type="AlphaFoldDB" id="A0A2A4HRB0"/>
<organism evidence="2 3">
    <name type="scientific">Vreelandella nigrificans</name>
    <dbReference type="NCBI Taxonomy" id="2042704"/>
    <lineage>
        <taxon>Bacteria</taxon>
        <taxon>Pseudomonadati</taxon>
        <taxon>Pseudomonadota</taxon>
        <taxon>Gammaproteobacteria</taxon>
        <taxon>Oceanospirillales</taxon>
        <taxon>Halomonadaceae</taxon>
        <taxon>Vreelandella</taxon>
    </lineage>
</organism>
<evidence type="ECO:0000256" key="1">
    <source>
        <dbReference type="SAM" id="SignalP"/>
    </source>
</evidence>
<evidence type="ECO:0000313" key="3">
    <source>
        <dbReference type="Proteomes" id="UP000218677"/>
    </source>
</evidence>
<gene>
    <name evidence="2" type="ORF">CPA45_00780</name>
</gene>
<accession>A0A2A4HRB0</accession>
<keyword evidence="1" id="KW-0732">Signal</keyword>
<comment type="caution">
    <text evidence="2">The sequence shown here is derived from an EMBL/GenBank/DDBJ whole genome shotgun (WGS) entry which is preliminary data.</text>
</comment>
<dbReference type="Proteomes" id="UP000218677">
    <property type="component" value="Unassembled WGS sequence"/>
</dbReference>
<evidence type="ECO:0008006" key="4">
    <source>
        <dbReference type="Google" id="ProtNLM"/>
    </source>
</evidence>
<dbReference type="InterPro" id="IPR011990">
    <property type="entry name" value="TPR-like_helical_dom_sf"/>
</dbReference>
<keyword evidence="3" id="KW-1185">Reference proteome</keyword>
<dbReference type="RefSeq" id="WP_096649422.1">
    <property type="nucleotide sequence ID" value="NZ_NWUX01000001.1"/>
</dbReference>
<sequence>MQRLAGVILFSLWASFVHASEPLPGDIIQDLNALQQQLADASESGDGSQEALERLITRATGQAARLQGGNRSDQWASALYSQLAAGAMARQGRQEEAAQQLANARERSGVPASQRARWLREEAGLRRAAGQREEAIVLYEQWLDSRTDAQVSWQLVRLLAQEERWDAAAEHLTPLLEQSGALDEAQQSLMLAVLRNAEQSDLALGWLLEGLNSQSPPEEWRQAAGLAQQAGQKGIAAGVWEMAWQLGKFNQPEERLLLIRLHLAGGTPARAAEHLQEALRDETLPRDEQMLRLLAAAWQQAKHVQNALEAWESLAEYTQAAKDWRELGQLAYAWGDEALAKHAFSQALALGDDEVEPWLVSLQ</sequence>
<feature type="chain" id="PRO_5012110550" description="Tetratricopeptide repeat protein" evidence="1">
    <location>
        <begin position="20"/>
        <end position="363"/>
    </location>
</feature>
<proteinExistence type="predicted"/>